<proteinExistence type="predicted"/>
<organism evidence="1 2">
    <name type="scientific">Rhizophagus irregularis (strain DAOM 197198w)</name>
    <name type="common">Glomus intraradices</name>
    <dbReference type="NCBI Taxonomy" id="1432141"/>
    <lineage>
        <taxon>Eukaryota</taxon>
        <taxon>Fungi</taxon>
        <taxon>Fungi incertae sedis</taxon>
        <taxon>Mucoromycota</taxon>
        <taxon>Glomeromycotina</taxon>
        <taxon>Glomeromycetes</taxon>
        <taxon>Glomerales</taxon>
        <taxon>Glomeraceae</taxon>
        <taxon>Rhizophagus</taxon>
    </lineage>
</organism>
<comment type="caution">
    <text evidence="1">The sequence shown here is derived from an EMBL/GenBank/DDBJ whole genome shotgun (WGS) entry which is preliminary data.</text>
</comment>
<dbReference type="Proteomes" id="UP000022910">
    <property type="component" value="Unassembled WGS sequence"/>
</dbReference>
<name>A0A015M1P9_RHIIW</name>
<reference evidence="1 2" key="1">
    <citation type="submission" date="2014-02" db="EMBL/GenBank/DDBJ databases">
        <title>Single nucleus genome sequencing reveals high similarity among nuclei of an endomycorrhizal fungus.</title>
        <authorList>
            <person name="Lin K."/>
            <person name="Geurts R."/>
            <person name="Zhang Z."/>
            <person name="Limpens E."/>
            <person name="Saunders D.G."/>
            <person name="Mu D."/>
            <person name="Pang E."/>
            <person name="Cao H."/>
            <person name="Cha H."/>
            <person name="Lin T."/>
            <person name="Zhou Q."/>
            <person name="Shang Y."/>
            <person name="Li Y."/>
            <person name="Ivanov S."/>
            <person name="Sharma T."/>
            <person name="Velzen R.V."/>
            <person name="Ruijter N.D."/>
            <person name="Aanen D.K."/>
            <person name="Win J."/>
            <person name="Kamoun S."/>
            <person name="Bisseling T."/>
            <person name="Huang S."/>
        </authorList>
    </citation>
    <scope>NUCLEOTIDE SEQUENCE [LARGE SCALE GENOMIC DNA]</scope>
    <source>
        <strain evidence="2">DAOM197198w</strain>
    </source>
</reference>
<accession>A0A015M1P9</accession>
<evidence type="ECO:0000313" key="2">
    <source>
        <dbReference type="Proteomes" id="UP000022910"/>
    </source>
</evidence>
<gene>
    <name evidence="1" type="ORF">RirG_010530</name>
</gene>
<keyword evidence="2" id="KW-1185">Reference proteome</keyword>
<dbReference type="AlphaFoldDB" id="A0A015M1P9"/>
<dbReference type="EMBL" id="JEMT01007064">
    <property type="protein sequence ID" value="EXX78926.1"/>
    <property type="molecule type" value="Genomic_DNA"/>
</dbReference>
<sequence>MKFDDLIRYKALSQRYHSGNPALLDHVIGQEPDSEKLGLKKVQFLVSPKVHEDLKSVCGYLEMSQREFLESLLVDALDKAWHIVQEENADPEALGYVKKED</sequence>
<dbReference type="HOGENOM" id="CLU_2293205_0_0_1"/>
<evidence type="ECO:0000313" key="1">
    <source>
        <dbReference type="EMBL" id="EXX78926.1"/>
    </source>
</evidence>
<protein>
    <submittedName>
        <fullName evidence="1">Uncharacterized protein</fullName>
    </submittedName>
</protein>